<dbReference type="Gene3D" id="1.10.486.10">
    <property type="entry name" value="PCRA, domain 4"/>
    <property type="match status" value="1"/>
</dbReference>
<evidence type="ECO:0000256" key="4">
    <source>
        <dbReference type="ARBA" id="ARBA00022806"/>
    </source>
</evidence>
<dbReference type="InterPro" id="IPR014017">
    <property type="entry name" value="DNA_helicase_UvrD-like_C"/>
</dbReference>
<dbReference type="EC" id="5.6.2.4" evidence="9"/>
<dbReference type="InterPro" id="IPR014016">
    <property type="entry name" value="UvrD-like_ATP-bd"/>
</dbReference>
<comment type="similarity">
    <text evidence="1">Belongs to the helicase family. UvrD subfamily.</text>
</comment>
<evidence type="ECO:0000256" key="3">
    <source>
        <dbReference type="ARBA" id="ARBA00022801"/>
    </source>
</evidence>
<organism evidence="15 16">
    <name type="scientific">Spirochaeta lutea</name>
    <dbReference type="NCBI Taxonomy" id="1480694"/>
    <lineage>
        <taxon>Bacteria</taxon>
        <taxon>Pseudomonadati</taxon>
        <taxon>Spirochaetota</taxon>
        <taxon>Spirochaetia</taxon>
        <taxon>Spirochaetales</taxon>
        <taxon>Spirochaetaceae</taxon>
        <taxon>Spirochaeta</taxon>
    </lineage>
</organism>
<name>A0A098QVJ7_9SPIO</name>
<dbReference type="Proteomes" id="UP000029692">
    <property type="component" value="Unassembled WGS sequence"/>
</dbReference>
<gene>
    <name evidence="15" type="ORF">DC28_10065</name>
</gene>
<keyword evidence="6" id="KW-0238">DNA-binding</keyword>
<proteinExistence type="inferred from homology"/>
<evidence type="ECO:0000256" key="7">
    <source>
        <dbReference type="ARBA" id="ARBA00023235"/>
    </source>
</evidence>
<dbReference type="PANTHER" id="PTHR11070">
    <property type="entry name" value="UVRD / RECB / PCRA DNA HELICASE FAMILY MEMBER"/>
    <property type="match status" value="1"/>
</dbReference>
<comment type="catalytic activity">
    <reaction evidence="8">
        <text>Couples ATP hydrolysis with the unwinding of duplex DNA by translocating in the 3'-5' direction.</text>
        <dbReference type="EC" id="5.6.2.4"/>
    </reaction>
</comment>
<feature type="domain" description="UvrD-like helicase C-terminal" evidence="14">
    <location>
        <begin position="275"/>
        <end position="546"/>
    </location>
</feature>
<dbReference type="GO" id="GO:0005524">
    <property type="term" value="F:ATP binding"/>
    <property type="evidence" value="ECO:0007669"/>
    <property type="project" value="UniProtKB-UniRule"/>
</dbReference>
<dbReference type="GO" id="GO:0005829">
    <property type="term" value="C:cytosol"/>
    <property type="evidence" value="ECO:0007669"/>
    <property type="project" value="TreeGrafter"/>
</dbReference>
<evidence type="ECO:0000256" key="11">
    <source>
        <dbReference type="ARBA" id="ARBA00048988"/>
    </source>
</evidence>
<dbReference type="EMBL" id="JNUP01000065">
    <property type="protein sequence ID" value="KGE71611.1"/>
    <property type="molecule type" value="Genomic_DNA"/>
</dbReference>
<dbReference type="InterPro" id="IPR027417">
    <property type="entry name" value="P-loop_NTPase"/>
</dbReference>
<evidence type="ECO:0000256" key="5">
    <source>
        <dbReference type="ARBA" id="ARBA00022840"/>
    </source>
</evidence>
<evidence type="ECO:0000256" key="10">
    <source>
        <dbReference type="ARBA" id="ARBA00034923"/>
    </source>
</evidence>
<evidence type="ECO:0000259" key="14">
    <source>
        <dbReference type="PROSITE" id="PS51217"/>
    </source>
</evidence>
<keyword evidence="16" id="KW-1185">Reference proteome</keyword>
<dbReference type="GO" id="GO:0033202">
    <property type="term" value="C:DNA helicase complex"/>
    <property type="evidence" value="ECO:0007669"/>
    <property type="project" value="TreeGrafter"/>
</dbReference>
<comment type="catalytic activity">
    <reaction evidence="11">
        <text>ATP + H2O = ADP + phosphate + H(+)</text>
        <dbReference type="Rhea" id="RHEA:13065"/>
        <dbReference type="ChEBI" id="CHEBI:15377"/>
        <dbReference type="ChEBI" id="CHEBI:15378"/>
        <dbReference type="ChEBI" id="CHEBI:30616"/>
        <dbReference type="ChEBI" id="CHEBI:43474"/>
        <dbReference type="ChEBI" id="CHEBI:456216"/>
        <dbReference type="EC" id="5.6.2.4"/>
    </reaction>
</comment>
<evidence type="ECO:0000256" key="9">
    <source>
        <dbReference type="ARBA" id="ARBA00034808"/>
    </source>
</evidence>
<dbReference type="GO" id="GO:0003677">
    <property type="term" value="F:DNA binding"/>
    <property type="evidence" value="ECO:0007669"/>
    <property type="project" value="UniProtKB-KW"/>
</dbReference>
<keyword evidence="5 12" id="KW-0067">ATP-binding</keyword>
<evidence type="ECO:0000256" key="8">
    <source>
        <dbReference type="ARBA" id="ARBA00034617"/>
    </source>
</evidence>
<dbReference type="CDD" id="cd17932">
    <property type="entry name" value="DEXQc_UvrD"/>
    <property type="match status" value="1"/>
</dbReference>
<dbReference type="eggNOG" id="COG0210">
    <property type="taxonomic scope" value="Bacteria"/>
</dbReference>
<dbReference type="PROSITE" id="PS51198">
    <property type="entry name" value="UVRD_HELICASE_ATP_BIND"/>
    <property type="match status" value="1"/>
</dbReference>
<evidence type="ECO:0000256" key="2">
    <source>
        <dbReference type="ARBA" id="ARBA00022741"/>
    </source>
</evidence>
<dbReference type="PANTHER" id="PTHR11070:SF2">
    <property type="entry name" value="ATP-DEPENDENT DNA HELICASE SRS2"/>
    <property type="match status" value="1"/>
</dbReference>
<keyword evidence="7" id="KW-0413">Isomerase</keyword>
<dbReference type="Gene3D" id="3.40.50.300">
    <property type="entry name" value="P-loop containing nucleotide triphosphate hydrolases"/>
    <property type="match status" value="2"/>
</dbReference>
<keyword evidence="4 12" id="KW-0347">Helicase</keyword>
<evidence type="ECO:0000259" key="13">
    <source>
        <dbReference type="PROSITE" id="PS51198"/>
    </source>
</evidence>
<dbReference type="PROSITE" id="PS51217">
    <property type="entry name" value="UVRD_HELICASE_CTER"/>
    <property type="match status" value="1"/>
</dbReference>
<keyword evidence="2 12" id="KW-0547">Nucleotide-binding</keyword>
<dbReference type="GO" id="GO:0043138">
    <property type="term" value="F:3'-5' DNA helicase activity"/>
    <property type="evidence" value="ECO:0007669"/>
    <property type="project" value="UniProtKB-EC"/>
</dbReference>
<dbReference type="GO" id="GO:0000725">
    <property type="term" value="P:recombinational repair"/>
    <property type="evidence" value="ECO:0007669"/>
    <property type="project" value="TreeGrafter"/>
</dbReference>
<reference evidence="15 16" key="1">
    <citation type="submission" date="2014-05" db="EMBL/GenBank/DDBJ databases">
        <title>De novo Genome Sequence of Spirocheata sp.</title>
        <authorList>
            <person name="Shivani Y."/>
            <person name="Subhash Y."/>
            <person name="Tushar L."/>
            <person name="Sasikala C."/>
            <person name="Ramana C.V."/>
        </authorList>
    </citation>
    <scope>NUCLEOTIDE SEQUENCE [LARGE SCALE GENOMIC DNA]</scope>
    <source>
        <strain evidence="15 16">JC230</strain>
    </source>
</reference>
<dbReference type="SUPFAM" id="SSF52540">
    <property type="entry name" value="P-loop containing nucleoside triphosphate hydrolases"/>
    <property type="match status" value="1"/>
</dbReference>
<feature type="domain" description="UvrD-like helicase ATP-binding" evidence="13">
    <location>
        <begin position="2"/>
        <end position="274"/>
    </location>
</feature>
<comment type="caution">
    <text evidence="15">The sequence shown here is derived from an EMBL/GenBank/DDBJ whole genome shotgun (WGS) entry which is preliminary data.</text>
</comment>
<evidence type="ECO:0000256" key="12">
    <source>
        <dbReference type="PROSITE-ProRule" id="PRU00560"/>
    </source>
</evidence>
<dbReference type="STRING" id="1480694.DC28_10065"/>
<dbReference type="InterPro" id="IPR000212">
    <property type="entry name" value="DNA_helicase_UvrD/REP"/>
</dbReference>
<dbReference type="Pfam" id="PF00580">
    <property type="entry name" value="UvrD-helicase"/>
    <property type="match status" value="1"/>
</dbReference>
<dbReference type="Gene3D" id="1.10.10.160">
    <property type="match status" value="1"/>
</dbReference>
<evidence type="ECO:0000313" key="16">
    <source>
        <dbReference type="Proteomes" id="UP000029692"/>
    </source>
</evidence>
<sequence>MQGLNEVQRQAVTHTGNPLLILAGAGSGKTRVITGKIAYLIEHMGVDPRSILAVTFTNKAAQEMQLRAASLTPQAGQVLIKTFHSFGSWLLRRNAALLSMASQFTIYDDDDQLTLLHSLYPETNRSQLRGLSNQISRAKDFGLGPHDPLEQISHDPEFPQAYQAYEKRLREIGNADFGDLILRTTELLTQHPEVQERMHHRFRVILVDEYQDSNSAQFKLLSALAGPEAYICVVGDDDQSIYRFRGAEVRNILEFSQQFPGTDVIRLEQNYRSTGHILELAGAVVANNQGRLGKVLWTAKGKGELPRIFLLDDAESEAQLATKLLQTEIETGTPLSDTAILYRTNAQSRLFETAFLQAGIPYRIVGTLRFYEREEIKDSIAFLKFLANPKDEVAFRRIINKPARGIGASSLAKILERLGPARGNLLLATEYTVPEVSPRSKKSIASFLAMVTTLSQPPEKGETLAAWVETVIRESGLAEYHAQQDTVAGTQKVQNLEELVNAASLYSNTPEGLTEFLEAVELDAARSRDTESENGVTLITMHNTKGLEFPKVIITGMEEGLFPRSDEDEQEIEEERRLFYVAVTRAQEQVLFTSCRSRRIHGRIVDTMPSRFLSEIPEHLREIDDQTRFAVPRGYPAAHTTVRRGPSSPQTRNSFTFPKGTRVYHDDYGSGEVVKAWENGDNEVVIVQFETGRSGQFIPKYSGLEKIQ</sequence>
<evidence type="ECO:0000256" key="1">
    <source>
        <dbReference type="ARBA" id="ARBA00009922"/>
    </source>
</evidence>
<feature type="binding site" evidence="12">
    <location>
        <begin position="23"/>
        <end position="30"/>
    </location>
    <ligand>
        <name>ATP</name>
        <dbReference type="ChEBI" id="CHEBI:30616"/>
    </ligand>
</feature>
<keyword evidence="3 12" id="KW-0378">Hydrolase</keyword>
<dbReference type="Pfam" id="PF13361">
    <property type="entry name" value="UvrD_C"/>
    <property type="match status" value="1"/>
</dbReference>
<evidence type="ECO:0000313" key="15">
    <source>
        <dbReference type="EMBL" id="KGE71611.1"/>
    </source>
</evidence>
<evidence type="ECO:0000256" key="6">
    <source>
        <dbReference type="ARBA" id="ARBA00023125"/>
    </source>
</evidence>
<dbReference type="AlphaFoldDB" id="A0A098QVJ7"/>
<accession>A0A098QVJ7</accession>
<dbReference type="GO" id="GO:0016887">
    <property type="term" value="F:ATP hydrolysis activity"/>
    <property type="evidence" value="ECO:0007669"/>
    <property type="project" value="RHEA"/>
</dbReference>
<dbReference type="InterPro" id="IPR013986">
    <property type="entry name" value="DExx_box_DNA_helicase_dom_sf"/>
</dbReference>
<protein>
    <recommendedName>
        <fullName evidence="9">DNA 3'-5' helicase</fullName>
        <ecNumber evidence="9">5.6.2.4</ecNumber>
    </recommendedName>
    <alternativeName>
        <fullName evidence="10">DNA 3'-5' helicase II</fullName>
    </alternativeName>
</protein>